<evidence type="ECO:0000313" key="6">
    <source>
        <dbReference type="Proteomes" id="UP001226434"/>
    </source>
</evidence>
<reference evidence="5 6" key="1">
    <citation type="submission" date="2023-05" db="EMBL/GenBank/DDBJ databases">
        <title>Genome sequence of Pinibacter sp. MAH-24.</title>
        <authorList>
            <person name="Huq M.A."/>
        </authorList>
    </citation>
    <scope>NUCLEOTIDE SEQUENCE [LARGE SCALE GENOMIC DNA]</scope>
    <source>
        <strain evidence="5 6">MAH-24</strain>
    </source>
</reference>
<sequence length="455" mass="51773">MKKAFLITGLACIGGLGFVQAQNHKVVADQIVGIVGDKIVLQSDVTNSILDAKRRGQQLPDNAECILMQQILAQKAMVLQAEKDSIVVSDEDIDAKLENQIREFIAQYGSKEALEQIAGRTVYQIKDDFRQSFKEKELARKMRDKIVESIKITPVEVKAFYDKIPKDQLPFYETEVEVGEIVKYPKANRDLEKYAMEELNDYKKQVEAGQKKFETLASLYTDDPGSKNTGGMYNINRNEKQWDPAFLNAAFRLKDGQISPVFKSKFGYHIIQMVSRNGDDAVVRHILKIPQITDDELNDAVKLLDSIRTQLVGGKIGFGEAVSRYTDDENAKFTAGMHLGQDNSTFLTIDQLDKDVVLELKNLKAGEYSKPIVTTDQTGKKIVRLIFLKTRTEPHRANLKDDYNKMADKAIEEKKDEAMEKWFNSKLPTFYIMLDDEFKNCPELKPWYQNATADK</sequence>
<dbReference type="InterPro" id="IPR050280">
    <property type="entry name" value="OMP_Chaperone_SurA"/>
</dbReference>
<dbReference type="PANTHER" id="PTHR47637">
    <property type="entry name" value="CHAPERONE SURA"/>
    <property type="match status" value="1"/>
</dbReference>
<feature type="domain" description="PpiC" evidence="4">
    <location>
        <begin position="173"/>
        <end position="275"/>
    </location>
</feature>
<dbReference type="PANTHER" id="PTHR47637:SF1">
    <property type="entry name" value="CHAPERONE SURA"/>
    <property type="match status" value="1"/>
</dbReference>
<keyword evidence="2" id="KW-0697">Rotamase</keyword>
<name>A0ABT6R850_9BACT</name>
<dbReference type="SUPFAM" id="SSF109998">
    <property type="entry name" value="Triger factor/SurA peptide-binding domain-like"/>
    <property type="match status" value="1"/>
</dbReference>
<dbReference type="EMBL" id="JASBRG010000001">
    <property type="protein sequence ID" value="MDI3318738.1"/>
    <property type="molecule type" value="Genomic_DNA"/>
</dbReference>
<dbReference type="Gene3D" id="3.10.50.40">
    <property type="match status" value="2"/>
</dbReference>
<dbReference type="InterPro" id="IPR027304">
    <property type="entry name" value="Trigger_fact/SurA_dom_sf"/>
</dbReference>
<accession>A0ABT6R850</accession>
<comment type="caution">
    <text evidence="5">The sequence shown here is derived from an EMBL/GenBank/DDBJ whole genome shotgun (WGS) entry which is preliminary data.</text>
</comment>
<feature type="domain" description="PpiC" evidence="4">
    <location>
        <begin position="278"/>
        <end position="375"/>
    </location>
</feature>
<organism evidence="5 6">
    <name type="scientific">Pinibacter soli</name>
    <dbReference type="NCBI Taxonomy" id="3044211"/>
    <lineage>
        <taxon>Bacteria</taxon>
        <taxon>Pseudomonadati</taxon>
        <taxon>Bacteroidota</taxon>
        <taxon>Chitinophagia</taxon>
        <taxon>Chitinophagales</taxon>
        <taxon>Chitinophagaceae</taxon>
        <taxon>Pinibacter</taxon>
    </lineage>
</organism>
<evidence type="ECO:0000256" key="2">
    <source>
        <dbReference type="PROSITE-ProRule" id="PRU00278"/>
    </source>
</evidence>
<gene>
    <name evidence="5" type="ORF">QJ048_03080</name>
</gene>
<dbReference type="InterPro" id="IPR000297">
    <property type="entry name" value="PPIase_PpiC"/>
</dbReference>
<dbReference type="GO" id="GO:0003755">
    <property type="term" value="F:peptidyl-prolyl cis-trans isomerase activity"/>
    <property type="evidence" value="ECO:0007669"/>
    <property type="project" value="UniProtKB-EC"/>
</dbReference>
<protein>
    <submittedName>
        <fullName evidence="5">Peptidylprolyl isomerase</fullName>
        <ecNumber evidence="5">5.2.1.8</ecNumber>
    </submittedName>
</protein>
<dbReference type="Proteomes" id="UP001226434">
    <property type="component" value="Unassembled WGS sequence"/>
</dbReference>
<keyword evidence="1 3" id="KW-0732">Signal</keyword>
<evidence type="ECO:0000313" key="5">
    <source>
        <dbReference type="EMBL" id="MDI3318738.1"/>
    </source>
</evidence>
<proteinExistence type="predicted"/>
<evidence type="ECO:0000256" key="3">
    <source>
        <dbReference type="SAM" id="SignalP"/>
    </source>
</evidence>
<dbReference type="InterPro" id="IPR046357">
    <property type="entry name" value="PPIase_dom_sf"/>
</dbReference>
<dbReference type="SUPFAM" id="SSF54534">
    <property type="entry name" value="FKBP-like"/>
    <property type="match status" value="2"/>
</dbReference>
<dbReference type="EC" id="5.2.1.8" evidence="5"/>
<evidence type="ECO:0000256" key="1">
    <source>
        <dbReference type="ARBA" id="ARBA00022729"/>
    </source>
</evidence>
<dbReference type="RefSeq" id="WP_282332864.1">
    <property type="nucleotide sequence ID" value="NZ_JASBRG010000001.1"/>
</dbReference>
<dbReference type="PROSITE" id="PS50198">
    <property type="entry name" value="PPIC_PPIASE_2"/>
    <property type="match status" value="2"/>
</dbReference>
<evidence type="ECO:0000259" key="4">
    <source>
        <dbReference type="PROSITE" id="PS50198"/>
    </source>
</evidence>
<dbReference type="Pfam" id="PF00639">
    <property type="entry name" value="Rotamase"/>
    <property type="match status" value="2"/>
</dbReference>
<dbReference type="Gene3D" id="1.10.4030.10">
    <property type="entry name" value="Porin chaperone SurA, peptide-binding domain"/>
    <property type="match status" value="1"/>
</dbReference>
<feature type="chain" id="PRO_5045133086" evidence="3">
    <location>
        <begin position="22"/>
        <end position="455"/>
    </location>
</feature>
<keyword evidence="2 5" id="KW-0413">Isomerase</keyword>
<feature type="signal peptide" evidence="3">
    <location>
        <begin position="1"/>
        <end position="21"/>
    </location>
</feature>
<keyword evidence="6" id="KW-1185">Reference proteome</keyword>